<dbReference type="EMBL" id="JAUHHV010000007">
    <property type="protein sequence ID" value="KAK1419421.1"/>
    <property type="molecule type" value="Genomic_DNA"/>
</dbReference>
<keyword evidence="3" id="KW-1185">Reference proteome</keyword>
<name>A0AAD8KDM7_TARER</name>
<dbReference type="SUPFAM" id="SSF81383">
    <property type="entry name" value="F-box domain"/>
    <property type="match status" value="1"/>
</dbReference>
<feature type="domain" description="F-box" evidence="1">
    <location>
        <begin position="112"/>
        <end position="158"/>
    </location>
</feature>
<accession>A0AAD8KDM7</accession>
<dbReference type="SMART" id="SM00256">
    <property type="entry name" value="FBOX"/>
    <property type="match status" value="1"/>
</dbReference>
<reference evidence="2" key="1">
    <citation type="journal article" date="2023" name="bioRxiv">
        <title>Improved chromosome-level genome assembly for marigold (Tagetes erecta).</title>
        <authorList>
            <person name="Jiang F."/>
            <person name="Yuan L."/>
            <person name="Wang S."/>
            <person name="Wang H."/>
            <person name="Xu D."/>
            <person name="Wang A."/>
            <person name="Fan W."/>
        </authorList>
    </citation>
    <scope>NUCLEOTIDE SEQUENCE</scope>
    <source>
        <strain evidence="2">WSJ</strain>
        <tissue evidence="2">Leaf</tissue>
    </source>
</reference>
<proteinExistence type="predicted"/>
<evidence type="ECO:0000313" key="3">
    <source>
        <dbReference type="Proteomes" id="UP001229421"/>
    </source>
</evidence>
<dbReference type="InterPro" id="IPR001810">
    <property type="entry name" value="F-box_dom"/>
</dbReference>
<dbReference type="InterPro" id="IPR057039">
    <property type="entry name" value="At5g52880_ARM"/>
</dbReference>
<sequence length="298" mass="33682">MEGAVNRYQKLGLHESLSVSCNYSSACKELALIIKLSYSKSPKLLQSILFQDVLTAFRSLPRMQTQSAISAANTLLQCVEAALPKQKKTLAVTEFKHAMVAHKRCSKVRQCQQDLVELPQDVLVHIFCLLDLQSLVSASQVCRSWNIASGDNHMWQLMYTMLFNNFHNSSKIHKLYGVPTEQQTSEQSQESIVCNKTLDWKTIFKKVYNGLSSKKLFTSSRGLCTHCHAIIWVTDMGNEATSRMKCKYHQYKPISTSQIVEYIDGEYATSDSDSDSDSDSYDNVSSKLWAYPKSGFIL</sequence>
<dbReference type="AlphaFoldDB" id="A0AAD8KDM7"/>
<dbReference type="Pfam" id="PF24104">
    <property type="entry name" value="At5g52880_ARM"/>
    <property type="match status" value="1"/>
</dbReference>
<dbReference type="InterPro" id="IPR036047">
    <property type="entry name" value="F-box-like_dom_sf"/>
</dbReference>
<comment type="caution">
    <text evidence="2">The sequence shown here is derived from an EMBL/GenBank/DDBJ whole genome shotgun (WGS) entry which is preliminary data.</text>
</comment>
<dbReference type="Gene3D" id="1.20.1280.50">
    <property type="match status" value="1"/>
</dbReference>
<dbReference type="PROSITE" id="PS50181">
    <property type="entry name" value="FBOX"/>
    <property type="match status" value="1"/>
</dbReference>
<organism evidence="2 3">
    <name type="scientific">Tagetes erecta</name>
    <name type="common">African marigold</name>
    <dbReference type="NCBI Taxonomy" id="13708"/>
    <lineage>
        <taxon>Eukaryota</taxon>
        <taxon>Viridiplantae</taxon>
        <taxon>Streptophyta</taxon>
        <taxon>Embryophyta</taxon>
        <taxon>Tracheophyta</taxon>
        <taxon>Spermatophyta</taxon>
        <taxon>Magnoliopsida</taxon>
        <taxon>eudicotyledons</taxon>
        <taxon>Gunneridae</taxon>
        <taxon>Pentapetalae</taxon>
        <taxon>asterids</taxon>
        <taxon>campanulids</taxon>
        <taxon>Asterales</taxon>
        <taxon>Asteraceae</taxon>
        <taxon>Asteroideae</taxon>
        <taxon>Heliantheae alliance</taxon>
        <taxon>Tageteae</taxon>
        <taxon>Tagetes</taxon>
    </lineage>
</organism>
<evidence type="ECO:0000259" key="1">
    <source>
        <dbReference type="PROSITE" id="PS50181"/>
    </source>
</evidence>
<dbReference type="Proteomes" id="UP001229421">
    <property type="component" value="Unassembled WGS sequence"/>
</dbReference>
<dbReference type="Pfam" id="PF12937">
    <property type="entry name" value="F-box-like"/>
    <property type="match status" value="1"/>
</dbReference>
<protein>
    <recommendedName>
        <fullName evidence="1">F-box domain-containing protein</fullName>
    </recommendedName>
</protein>
<dbReference type="PANTHER" id="PTHR47744:SF1">
    <property type="entry name" value="OS05G0526300 PROTEIN"/>
    <property type="match status" value="1"/>
</dbReference>
<dbReference type="PANTHER" id="PTHR47744">
    <property type="entry name" value="OS05G0526300 PROTEIN"/>
    <property type="match status" value="1"/>
</dbReference>
<gene>
    <name evidence="2" type="ORF">QVD17_28588</name>
</gene>
<evidence type="ECO:0000313" key="2">
    <source>
        <dbReference type="EMBL" id="KAK1419421.1"/>
    </source>
</evidence>